<dbReference type="EMBL" id="JAVRRJ010000002">
    <property type="protein sequence ID" value="KAK5087986.1"/>
    <property type="molecule type" value="Genomic_DNA"/>
</dbReference>
<gene>
    <name evidence="8" type="ORF">LTR05_002202</name>
</gene>
<evidence type="ECO:0000256" key="6">
    <source>
        <dbReference type="SAM" id="MobiDB-lite"/>
    </source>
</evidence>
<feature type="transmembrane region" description="Helical" evidence="7">
    <location>
        <begin position="178"/>
        <end position="200"/>
    </location>
</feature>
<keyword evidence="2" id="KW-0813">Transport</keyword>
<feature type="transmembrane region" description="Helical" evidence="7">
    <location>
        <begin position="131"/>
        <end position="157"/>
    </location>
</feature>
<evidence type="ECO:0000256" key="5">
    <source>
        <dbReference type="ARBA" id="ARBA00023136"/>
    </source>
</evidence>
<dbReference type="AlphaFoldDB" id="A0AAN7T1Z6"/>
<evidence type="ECO:0008006" key="10">
    <source>
        <dbReference type="Google" id="ProtNLM"/>
    </source>
</evidence>
<feature type="transmembrane region" description="Helical" evidence="7">
    <location>
        <begin position="21"/>
        <end position="40"/>
    </location>
</feature>
<evidence type="ECO:0000256" key="1">
    <source>
        <dbReference type="ARBA" id="ARBA00004141"/>
    </source>
</evidence>
<dbReference type="PANTHER" id="PTHR19432">
    <property type="entry name" value="SUGAR TRANSPORTER"/>
    <property type="match status" value="1"/>
</dbReference>
<protein>
    <recommendedName>
        <fullName evidence="10">Sucrose transporter</fullName>
    </recommendedName>
</protein>
<feature type="region of interest" description="Disordered" evidence="6">
    <location>
        <begin position="344"/>
        <end position="372"/>
    </location>
</feature>
<keyword evidence="3 7" id="KW-0812">Transmembrane</keyword>
<evidence type="ECO:0000313" key="9">
    <source>
        <dbReference type="Proteomes" id="UP001309876"/>
    </source>
</evidence>
<feature type="transmembrane region" description="Helical" evidence="7">
    <location>
        <begin position="592"/>
        <end position="611"/>
    </location>
</feature>
<evidence type="ECO:0000256" key="4">
    <source>
        <dbReference type="ARBA" id="ARBA00022989"/>
    </source>
</evidence>
<dbReference type="InterPro" id="IPR036259">
    <property type="entry name" value="MFS_trans_sf"/>
</dbReference>
<feature type="transmembrane region" description="Helical" evidence="7">
    <location>
        <begin position="93"/>
        <end position="111"/>
    </location>
</feature>
<evidence type="ECO:0000313" key="8">
    <source>
        <dbReference type="EMBL" id="KAK5087986.1"/>
    </source>
</evidence>
<dbReference type="GO" id="GO:0005886">
    <property type="term" value="C:plasma membrane"/>
    <property type="evidence" value="ECO:0007669"/>
    <property type="project" value="TreeGrafter"/>
</dbReference>
<dbReference type="Proteomes" id="UP001309876">
    <property type="component" value="Unassembled WGS sequence"/>
</dbReference>
<keyword evidence="4 7" id="KW-1133">Transmembrane helix</keyword>
<feature type="transmembrane region" description="Helical" evidence="7">
    <location>
        <begin position="60"/>
        <end position="81"/>
    </location>
</feature>
<dbReference type="Gene3D" id="1.20.1250.20">
    <property type="entry name" value="MFS general substrate transporter like domains"/>
    <property type="match status" value="1"/>
</dbReference>
<name>A0AAN7T1Z6_9EURO</name>
<organism evidence="8 9">
    <name type="scientific">Lithohypha guttulata</name>
    <dbReference type="NCBI Taxonomy" id="1690604"/>
    <lineage>
        <taxon>Eukaryota</taxon>
        <taxon>Fungi</taxon>
        <taxon>Dikarya</taxon>
        <taxon>Ascomycota</taxon>
        <taxon>Pezizomycotina</taxon>
        <taxon>Eurotiomycetes</taxon>
        <taxon>Chaetothyriomycetidae</taxon>
        <taxon>Chaetothyriales</taxon>
        <taxon>Trichomeriaceae</taxon>
        <taxon>Lithohypha</taxon>
    </lineage>
</organism>
<reference evidence="8 9" key="1">
    <citation type="submission" date="2023-08" db="EMBL/GenBank/DDBJ databases">
        <title>Black Yeasts Isolated from many extreme environments.</title>
        <authorList>
            <person name="Coleine C."/>
            <person name="Stajich J.E."/>
            <person name="Selbmann L."/>
        </authorList>
    </citation>
    <scope>NUCLEOTIDE SEQUENCE [LARGE SCALE GENOMIC DNA]</scope>
    <source>
        <strain evidence="8 9">CCFEE 5910</strain>
    </source>
</reference>
<feature type="transmembrane region" description="Helical" evidence="7">
    <location>
        <begin position="319"/>
        <end position="339"/>
    </location>
</feature>
<keyword evidence="9" id="KW-1185">Reference proteome</keyword>
<proteinExistence type="predicted"/>
<feature type="transmembrane region" description="Helical" evidence="7">
    <location>
        <begin position="419"/>
        <end position="441"/>
    </location>
</feature>
<feature type="transmembrane region" description="Helical" evidence="7">
    <location>
        <begin position="206"/>
        <end position="228"/>
    </location>
</feature>
<sequence length="621" mass="67458">MARKAAAEWVGTPRIRGGSEPVRMILLTFSLIGLQLTWGLEQTYCTPYLLSLGMSKSTTSAVWIAGPLSGLLVQPIVGAMADRCTSKYGRRRPFMVGGSAVTSLCLILLGWTKELVSIFVSTDSQYGKKVVIVTAVLSIYALDFAINVVQACCRSIIVDVLPTQQQQTGSAWAARMAASGHVIGFMIGTLPLVDILPTWIGGDTQFKKMCLVATLGLWFAISTTCYAVQERVLLRRSEDDSTSGITGVLASLWKRIWNLPPRIQMICWCQFWGWIGWFPFLFYSSTWVGETYYRYEHPEKQNQSQGGDALGNIGRLGSLALVLFSVITFASSVLMPYFVRKPEDDDETGTGMNGASKSSRGRFTPRPPPSLSKTCQTILMRIYEKLSTYDYKPDLVTTWGLSNLAFALIMVWAPFVRSLAFATTLVALCGLPWAVSCWAPFAEMGIEINKLAHGGNANGSISVTAGAATNRGYVPVRPSMDIDDEDDDIELVETANRHVRSASVVSSGVLHLSHSHDDGTSSSTGELAGIYLGVLNVYTTLPQFVGTFISWVVFSLLEPSRTTVVEEGGGGATSGTEGDVADDHKKFLKLEGVNSIAVCLFIGAVCAVVAAEATRRLRKMS</sequence>
<comment type="caution">
    <text evidence="8">The sequence shown here is derived from an EMBL/GenBank/DDBJ whole genome shotgun (WGS) entry which is preliminary data.</text>
</comment>
<dbReference type="SUPFAM" id="SSF103473">
    <property type="entry name" value="MFS general substrate transporter"/>
    <property type="match status" value="1"/>
</dbReference>
<dbReference type="PANTHER" id="PTHR19432:SF76">
    <property type="entry name" value="TRANSPORTER, PUTATIVE (EUROFUNG)-RELATED"/>
    <property type="match status" value="1"/>
</dbReference>
<dbReference type="GO" id="GO:0008506">
    <property type="term" value="F:sucrose:proton symporter activity"/>
    <property type="evidence" value="ECO:0007669"/>
    <property type="project" value="TreeGrafter"/>
</dbReference>
<evidence type="ECO:0000256" key="2">
    <source>
        <dbReference type="ARBA" id="ARBA00022448"/>
    </source>
</evidence>
<evidence type="ECO:0000256" key="3">
    <source>
        <dbReference type="ARBA" id="ARBA00022692"/>
    </source>
</evidence>
<feature type="transmembrane region" description="Helical" evidence="7">
    <location>
        <begin position="530"/>
        <end position="554"/>
    </location>
</feature>
<feature type="transmembrane region" description="Helical" evidence="7">
    <location>
        <begin position="263"/>
        <end position="283"/>
    </location>
</feature>
<dbReference type="Pfam" id="PF13347">
    <property type="entry name" value="MFS_2"/>
    <property type="match status" value="1"/>
</dbReference>
<keyword evidence="5 7" id="KW-0472">Membrane</keyword>
<feature type="transmembrane region" description="Helical" evidence="7">
    <location>
        <begin position="395"/>
        <end position="413"/>
    </location>
</feature>
<evidence type="ECO:0000256" key="7">
    <source>
        <dbReference type="SAM" id="Phobius"/>
    </source>
</evidence>
<accession>A0AAN7T1Z6</accession>
<comment type="subcellular location">
    <subcellularLocation>
        <location evidence="1">Membrane</location>
        <topology evidence="1">Multi-pass membrane protein</topology>
    </subcellularLocation>
</comment>